<dbReference type="RefSeq" id="WP_204717717.1">
    <property type="nucleotide sequence ID" value="NZ_JAFFGU010000002.1"/>
</dbReference>
<dbReference type="GO" id="GO:0006508">
    <property type="term" value="P:proteolysis"/>
    <property type="evidence" value="ECO:0007669"/>
    <property type="project" value="InterPro"/>
</dbReference>
<protein>
    <submittedName>
        <fullName evidence="13">D-alanyl-D-alanine carboxypeptidase</fullName>
    </submittedName>
</protein>
<dbReference type="Gene3D" id="3.40.710.10">
    <property type="entry name" value="DD-peptidase/beta-lactamase superfamily"/>
    <property type="match status" value="1"/>
</dbReference>
<dbReference type="PRINTS" id="PR00725">
    <property type="entry name" value="DADACBPTASE1"/>
</dbReference>
<keyword evidence="5" id="KW-0573">Peptidoglycan synthesis</keyword>
<feature type="region of interest" description="Disordered" evidence="10">
    <location>
        <begin position="59"/>
        <end position="82"/>
    </location>
</feature>
<keyword evidence="6" id="KW-0961">Cell wall biogenesis/degradation</keyword>
<dbReference type="PANTHER" id="PTHR21581">
    <property type="entry name" value="D-ALANYL-D-ALANINE CARBOXYPEPTIDASE"/>
    <property type="match status" value="1"/>
</dbReference>
<evidence type="ECO:0000256" key="3">
    <source>
        <dbReference type="ARBA" id="ARBA00022801"/>
    </source>
</evidence>
<feature type="active site" description="Proton acceptor" evidence="7">
    <location>
        <position position="144"/>
    </location>
</feature>
<dbReference type="Pfam" id="PF00768">
    <property type="entry name" value="Peptidase_S11"/>
    <property type="match status" value="1"/>
</dbReference>
<name>A0AAW4G2N5_GORRU</name>
<proteinExistence type="inferred from homology"/>
<organism evidence="13 14">
    <name type="scientific">Gordonia rubripertincta</name>
    <name type="common">Rhodococcus corallinus</name>
    <dbReference type="NCBI Taxonomy" id="36822"/>
    <lineage>
        <taxon>Bacteria</taxon>
        <taxon>Bacillati</taxon>
        <taxon>Actinomycetota</taxon>
        <taxon>Actinomycetes</taxon>
        <taxon>Mycobacteriales</taxon>
        <taxon>Gordoniaceae</taxon>
        <taxon>Gordonia</taxon>
    </lineage>
</organism>
<dbReference type="SUPFAM" id="SSF56601">
    <property type="entry name" value="beta-lactamase/transpeptidase-like"/>
    <property type="match status" value="1"/>
</dbReference>
<feature type="transmembrane region" description="Helical" evidence="11">
    <location>
        <begin position="410"/>
        <end position="431"/>
    </location>
</feature>
<dbReference type="GO" id="GO:0071555">
    <property type="term" value="P:cell wall organization"/>
    <property type="evidence" value="ECO:0007669"/>
    <property type="project" value="UniProtKB-KW"/>
</dbReference>
<comment type="caution">
    <text evidence="13">The sequence shown here is derived from an EMBL/GenBank/DDBJ whole genome shotgun (WGS) entry which is preliminary data.</text>
</comment>
<keyword evidence="4" id="KW-0133">Cell shape</keyword>
<gene>
    <name evidence="13" type="ORF">JTZ10_07060</name>
</gene>
<sequence length="434" mass="45416">MTSGWTRRTSSALVAALLGLLLCMIAAGPTSVGRAGAVPVPTGAPPAFTTPVTDHCPHKTGTPPAVDESEVVAPGSTTPPPLPVPTPPIGGEDLEYCGVVADPAAGPVPPRLTSAGWLIADLDSGNVIAAKDPHGRYRPASTIKVLLALIVLDELDLDATVVPTAEDWSTEGDSCGMGPGGRYSVRDLLTGLLMVSGNDCANALARELGGVETTLEKMNARARELGAADTRAASPSGLDAAGMSSSPYDLALIYREAMAQETFRELIAKPTFRFPGYPRRPDVPGDKDHPAYDMYSSNRLLVDGYPGMLGGKTGYTDDARKTYVGAAERDGRRILVVQMYGLSVEGDMYWDQAREMFEYGFRADPNISVGRLVESSGEAVETTAPHAASSADSHLASTGSDAASPISVRILIGLLAALAAVVLLLVGLRLFGRR</sequence>
<evidence type="ECO:0000256" key="4">
    <source>
        <dbReference type="ARBA" id="ARBA00022960"/>
    </source>
</evidence>
<evidence type="ECO:0000256" key="5">
    <source>
        <dbReference type="ARBA" id="ARBA00022984"/>
    </source>
</evidence>
<evidence type="ECO:0000259" key="12">
    <source>
        <dbReference type="Pfam" id="PF00768"/>
    </source>
</evidence>
<reference evidence="13" key="1">
    <citation type="submission" date="2021-02" db="EMBL/GenBank/DDBJ databases">
        <title>Taxonomy, biology and ecology of Rhodococcus bacteria occurring in California pistachio and other woody hosts as revealed by genome sequence analyses.</title>
        <authorList>
            <person name="Riely B."/>
            <person name="Gai Y."/>
        </authorList>
    </citation>
    <scope>NUCLEOTIDE SEQUENCE</scope>
    <source>
        <strain evidence="13">BP-295</strain>
    </source>
</reference>
<evidence type="ECO:0000256" key="1">
    <source>
        <dbReference type="ARBA" id="ARBA00007164"/>
    </source>
</evidence>
<feature type="active site" evidence="7">
    <location>
        <position position="196"/>
    </location>
</feature>
<feature type="domain" description="Peptidase S11 D-alanyl-D-alanine carboxypeptidase A N-terminal" evidence="12">
    <location>
        <begin position="109"/>
        <end position="339"/>
    </location>
</feature>
<keyword evidence="2" id="KW-0732">Signal</keyword>
<keyword evidence="11" id="KW-0472">Membrane</keyword>
<keyword evidence="11" id="KW-1133">Transmembrane helix</keyword>
<evidence type="ECO:0000256" key="10">
    <source>
        <dbReference type="SAM" id="MobiDB-lite"/>
    </source>
</evidence>
<evidence type="ECO:0000256" key="11">
    <source>
        <dbReference type="SAM" id="Phobius"/>
    </source>
</evidence>
<dbReference type="GO" id="GO:0009002">
    <property type="term" value="F:serine-type D-Ala-D-Ala carboxypeptidase activity"/>
    <property type="evidence" value="ECO:0007669"/>
    <property type="project" value="InterPro"/>
</dbReference>
<dbReference type="InterPro" id="IPR001967">
    <property type="entry name" value="Peptidase_S11_N"/>
</dbReference>
<evidence type="ECO:0000256" key="6">
    <source>
        <dbReference type="ARBA" id="ARBA00023316"/>
    </source>
</evidence>
<dbReference type="AlphaFoldDB" id="A0AAW4G2N5"/>
<evidence type="ECO:0000313" key="14">
    <source>
        <dbReference type="Proteomes" id="UP001195196"/>
    </source>
</evidence>
<keyword evidence="11" id="KW-0812">Transmembrane</keyword>
<evidence type="ECO:0000256" key="9">
    <source>
        <dbReference type="RuleBase" id="RU004016"/>
    </source>
</evidence>
<dbReference type="PANTHER" id="PTHR21581:SF33">
    <property type="entry name" value="D-ALANYL-D-ALANINE CARBOXYPEPTIDASE DACB"/>
    <property type="match status" value="1"/>
</dbReference>
<comment type="similarity">
    <text evidence="1 9">Belongs to the peptidase S11 family.</text>
</comment>
<accession>A0AAW4G2N5</accession>
<evidence type="ECO:0000256" key="8">
    <source>
        <dbReference type="PIRSR" id="PIRSR618044-2"/>
    </source>
</evidence>
<dbReference type="InterPro" id="IPR018044">
    <property type="entry name" value="Peptidase_S11"/>
</dbReference>
<keyword evidence="13" id="KW-0645">Protease</keyword>
<feature type="binding site" evidence="8">
    <location>
        <position position="312"/>
    </location>
    <ligand>
        <name>substrate</name>
    </ligand>
</feature>
<dbReference type="InterPro" id="IPR012338">
    <property type="entry name" value="Beta-lactam/transpept-like"/>
</dbReference>
<dbReference type="Proteomes" id="UP001195196">
    <property type="component" value="Unassembled WGS sequence"/>
</dbReference>
<dbReference type="GO" id="GO:0008360">
    <property type="term" value="P:regulation of cell shape"/>
    <property type="evidence" value="ECO:0007669"/>
    <property type="project" value="UniProtKB-KW"/>
</dbReference>
<evidence type="ECO:0000256" key="2">
    <source>
        <dbReference type="ARBA" id="ARBA00022729"/>
    </source>
</evidence>
<keyword evidence="3" id="KW-0378">Hydrolase</keyword>
<evidence type="ECO:0000256" key="7">
    <source>
        <dbReference type="PIRSR" id="PIRSR618044-1"/>
    </source>
</evidence>
<evidence type="ECO:0000313" key="13">
    <source>
        <dbReference type="EMBL" id="MBM7277518.1"/>
    </source>
</evidence>
<dbReference type="GO" id="GO:0009252">
    <property type="term" value="P:peptidoglycan biosynthetic process"/>
    <property type="evidence" value="ECO:0007669"/>
    <property type="project" value="UniProtKB-KW"/>
</dbReference>
<dbReference type="EMBL" id="JAFFGU010000002">
    <property type="protein sequence ID" value="MBM7277518.1"/>
    <property type="molecule type" value="Genomic_DNA"/>
</dbReference>
<keyword evidence="13" id="KW-0121">Carboxypeptidase</keyword>
<feature type="active site" description="Acyl-ester intermediate" evidence="7">
    <location>
        <position position="141"/>
    </location>
</feature>